<dbReference type="Proteomes" id="UP000315226">
    <property type="component" value="Unassembled WGS sequence"/>
</dbReference>
<evidence type="ECO:0000256" key="2">
    <source>
        <dbReference type="ARBA" id="ARBA00023125"/>
    </source>
</evidence>
<dbReference type="InterPro" id="IPR051011">
    <property type="entry name" value="Metal_resp_trans_reg"/>
</dbReference>
<dbReference type="AlphaFoldDB" id="A0A4Y3RWB6"/>
<dbReference type="Pfam" id="PF01022">
    <property type="entry name" value="HTH_5"/>
    <property type="match status" value="1"/>
</dbReference>
<dbReference type="CDD" id="cd00090">
    <property type="entry name" value="HTH_ARSR"/>
    <property type="match status" value="1"/>
</dbReference>
<feature type="domain" description="HTH arsR-type" evidence="5">
    <location>
        <begin position="41"/>
        <end position="135"/>
    </location>
</feature>
<keyword evidence="7" id="KW-1185">Reference proteome</keyword>
<evidence type="ECO:0000256" key="3">
    <source>
        <dbReference type="ARBA" id="ARBA00023163"/>
    </source>
</evidence>
<evidence type="ECO:0000259" key="5">
    <source>
        <dbReference type="PROSITE" id="PS50987"/>
    </source>
</evidence>
<dbReference type="InterPro" id="IPR001845">
    <property type="entry name" value="HTH_ArsR_DNA-bd_dom"/>
</dbReference>
<dbReference type="PROSITE" id="PS50987">
    <property type="entry name" value="HTH_ARSR_2"/>
    <property type="match status" value="1"/>
</dbReference>
<protein>
    <recommendedName>
        <fullName evidence="5">HTH arsR-type domain-containing protein</fullName>
    </recommendedName>
</protein>
<dbReference type="PANTHER" id="PTHR43132">
    <property type="entry name" value="ARSENICAL RESISTANCE OPERON REPRESSOR ARSR-RELATED"/>
    <property type="match status" value="1"/>
</dbReference>
<sequence>MSERADPADAAEPDDPTADPAGDPEADAVAVAVSRTHERTPGARELAAAAEVFALLSDPTRLHLLWLLTRGEADVSALTEACGAARPAVSQHLAKLRLGGLVQSRKDGRRVVYAMPDGHLKRLVVEAISRADHVVSGEPWHD</sequence>
<dbReference type="InterPro" id="IPR011991">
    <property type="entry name" value="ArsR-like_HTH"/>
</dbReference>
<evidence type="ECO:0000256" key="4">
    <source>
        <dbReference type="SAM" id="MobiDB-lite"/>
    </source>
</evidence>
<dbReference type="SUPFAM" id="SSF46785">
    <property type="entry name" value="Winged helix' DNA-binding domain"/>
    <property type="match status" value="1"/>
</dbReference>
<evidence type="ECO:0000313" key="6">
    <source>
        <dbReference type="EMBL" id="GEB62221.1"/>
    </source>
</evidence>
<proteinExistence type="predicted"/>
<reference evidence="6 7" key="1">
    <citation type="submission" date="2019-06" db="EMBL/GenBank/DDBJ databases">
        <title>Whole genome shotgun sequence of Streptomyces gardneri NBRC 12865.</title>
        <authorList>
            <person name="Hosoyama A."/>
            <person name="Uohara A."/>
            <person name="Ohji S."/>
            <person name="Ichikawa N."/>
        </authorList>
    </citation>
    <scope>NUCLEOTIDE SEQUENCE [LARGE SCALE GENOMIC DNA]</scope>
    <source>
        <strain evidence="6 7">NBRC 12865</strain>
    </source>
</reference>
<keyword evidence="1" id="KW-0805">Transcription regulation</keyword>
<evidence type="ECO:0000313" key="7">
    <source>
        <dbReference type="Proteomes" id="UP000315226"/>
    </source>
</evidence>
<dbReference type="GO" id="GO:0003700">
    <property type="term" value="F:DNA-binding transcription factor activity"/>
    <property type="evidence" value="ECO:0007669"/>
    <property type="project" value="InterPro"/>
</dbReference>
<dbReference type="NCBIfam" id="NF033788">
    <property type="entry name" value="HTH_metalloreg"/>
    <property type="match status" value="1"/>
</dbReference>
<accession>A0A4Y3RWB6</accession>
<dbReference type="InterPro" id="IPR036390">
    <property type="entry name" value="WH_DNA-bd_sf"/>
</dbReference>
<keyword evidence="2" id="KW-0238">DNA-binding</keyword>
<dbReference type="Gene3D" id="1.10.10.10">
    <property type="entry name" value="Winged helix-like DNA-binding domain superfamily/Winged helix DNA-binding domain"/>
    <property type="match status" value="1"/>
</dbReference>
<dbReference type="InterPro" id="IPR036388">
    <property type="entry name" value="WH-like_DNA-bd_sf"/>
</dbReference>
<dbReference type="EMBL" id="BJMN01000084">
    <property type="protein sequence ID" value="GEB62221.1"/>
    <property type="molecule type" value="Genomic_DNA"/>
</dbReference>
<dbReference type="PANTHER" id="PTHR43132:SF8">
    <property type="entry name" value="HTH-TYPE TRANSCRIPTIONAL REGULATOR KMTR"/>
    <property type="match status" value="1"/>
</dbReference>
<name>A0A4Y3RWB6_9ACTN</name>
<dbReference type="RefSeq" id="WP_229918572.1">
    <property type="nucleotide sequence ID" value="NZ_BJMN01000084.1"/>
</dbReference>
<dbReference type="GO" id="GO:0003677">
    <property type="term" value="F:DNA binding"/>
    <property type="evidence" value="ECO:0007669"/>
    <property type="project" value="UniProtKB-KW"/>
</dbReference>
<comment type="caution">
    <text evidence="6">The sequence shown here is derived from an EMBL/GenBank/DDBJ whole genome shotgun (WGS) entry which is preliminary data.</text>
</comment>
<dbReference type="PRINTS" id="PR00778">
    <property type="entry name" value="HTHARSR"/>
</dbReference>
<feature type="compositionally biased region" description="Acidic residues" evidence="4">
    <location>
        <begin position="9"/>
        <end position="26"/>
    </location>
</feature>
<gene>
    <name evidence="6" type="ORF">SGA01_78260</name>
</gene>
<dbReference type="SMART" id="SM00418">
    <property type="entry name" value="HTH_ARSR"/>
    <property type="match status" value="1"/>
</dbReference>
<keyword evidence="3" id="KW-0804">Transcription</keyword>
<organism evidence="6 7">
    <name type="scientific">Streptomyces gardneri</name>
    <dbReference type="NCBI Taxonomy" id="66892"/>
    <lineage>
        <taxon>Bacteria</taxon>
        <taxon>Bacillati</taxon>
        <taxon>Actinomycetota</taxon>
        <taxon>Actinomycetes</taxon>
        <taxon>Kitasatosporales</taxon>
        <taxon>Streptomycetaceae</taxon>
        <taxon>Streptomyces</taxon>
    </lineage>
</organism>
<feature type="region of interest" description="Disordered" evidence="4">
    <location>
        <begin position="1"/>
        <end position="26"/>
    </location>
</feature>
<evidence type="ECO:0000256" key="1">
    <source>
        <dbReference type="ARBA" id="ARBA00023015"/>
    </source>
</evidence>